<dbReference type="SUPFAM" id="SSF56645">
    <property type="entry name" value="Acyl-CoA dehydrogenase NM domain-like"/>
    <property type="match status" value="1"/>
</dbReference>
<dbReference type="PROSITE" id="PS00072">
    <property type="entry name" value="ACYL_COA_DH_1"/>
    <property type="match status" value="1"/>
</dbReference>
<feature type="domain" description="Acyl-CoA oxidase/dehydrogenase middle" evidence="7">
    <location>
        <begin position="121"/>
        <end position="214"/>
    </location>
</feature>
<evidence type="ECO:0000259" key="6">
    <source>
        <dbReference type="Pfam" id="PF00441"/>
    </source>
</evidence>
<accession>A0ABU3PSD9</accession>
<dbReference type="PROSITE" id="PS00073">
    <property type="entry name" value="ACYL_COA_DH_2"/>
    <property type="match status" value="1"/>
</dbReference>
<comment type="caution">
    <text evidence="9">The sequence shown here is derived from an EMBL/GenBank/DDBJ whole genome shotgun (WGS) entry which is preliminary data.</text>
</comment>
<dbReference type="EMBL" id="JAVYII010000001">
    <property type="protein sequence ID" value="MDT9592114.1"/>
    <property type="molecule type" value="Genomic_DNA"/>
</dbReference>
<dbReference type="PANTHER" id="PTHR43831:SF1">
    <property type="entry name" value="ISOBUTYRYL-COA DEHYDROGENASE, MITOCHONDRIAL"/>
    <property type="match status" value="1"/>
</dbReference>
<feature type="domain" description="Acyl-CoA dehydrogenase/oxidase C-terminal" evidence="6">
    <location>
        <begin position="226"/>
        <end position="376"/>
    </location>
</feature>
<comment type="similarity">
    <text evidence="2 5">Belongs to the acyl-CoA dehydrogenase family.</text>
</comment>
<keyword evidence="3 5" id="KW-0285">Flavoprotein</keyword>
<dbReference type="InterPro" id="IPR052547">
    <property type="entry name" value="Mito_Isobutyryl-CoADH"/>
</dbReference>
<dbReference type="InterPro" id="IPR013786">
    <property type="entry name" value="AcylCoA_DH/ox_N"/>
</dbReference>
<organism evidence="9 10">
    <name type="scientific">Nocardioides imazamoxiresistens</name>
    <dbReference type="NCBI Taxonomy" id="3231893"/>
    <lineage>
        <taxon>Bacteria</taxon>
        <taxon>Bacillati</taxon>
        <taxon>Actinomycetota</taxon>
        <taxon>Actinomycetes</taxon>
        <taxon>Propionibacteriales</taxon>
        <taxon>Nocardioidaceae</taxon>
        <taxon>Nocardioides</taxon>
    </lineage>
</organism>
<evidence type="ECO:0000256" key="1">
    <source>
        <dbReference type="ARBA" id="ARBA00001974"/>
    </source>
</evidence>
<dbReference type="InterPro" id="IPR009100">
    <property type="entry name" value="AcylCoA_DH/oxidase_NM_dom_sf"/>
</dbReference>
<dbReference type="InterPro" id="IPR046373">
    <property type="entry name" value="Acyl-CoA_Oxase/DH_mid-dom_sf"/>
</dbReference>
<keyword evidence="4 5" id="KW-0274">FAD</keyword>
<dbReference type="InterPro" id="IPR009075">
    <property type="entry name" value="AcylCo_DH/oxidase_C"/>
</dbReference>
<dbReference type="Gene3D" id="1.10.540.10">
    <property type="entry name" value="Acyl-CoA dehydrogenase/oxidase, N-terminal domain"/>
    <property type="match status" value="1"/>
</dbReference>
<feature type="domain" description="Acyl-CoA dehydrogenase/oxidase N-terminal" evidence="8">
    <location>
        <begin position="6"/>
        <end position="114"/>
    </location>
</feature>
<gene>
    <name evidence="9" type="ORF">RDV89_03495</name>
</gene>
<dbReference type="Pfam" id="PF02770">
    <property type="entry name" value="Acyl-CoA_dh_M"/>
    <property type="match status" value="1"/>
</dbReference>
<evidence type="ECO:0000313" key="9">
    <source>
        <dbReference type="EMBL" id="MDT9592114.1"/>
    </source>
</evidence>
<keyword evidence="5" id="KW-0560">Oxidoreductase</keyword>
<dbReference type="InterPro" id="IPR006091">
    <property type="entry name" value="Acyl-CoA_Oxase/DH_mid-dom"/>
</dbReference>
<dbReference type="InterPro" id="IPR036250">
    <property type="entry name" value="AcylCo_DH-like_C"/>
</dbReference>
<dbReference type="InterPro" id="IPR037069">
    <property type="entry name" value="AcylCoA_DH/ox_N_sf"/>
</dbReference>
<dbReference type="Proteomes" id="UP001268542">
    <property type="component" value="Unassembled WGS sequence"/>
</dbReference>
<dbReference type="PANTHER" id="PTHR43831">
    <property type="entry name" value="ISOBUTYRYL-COA DEHYDROGENASE"/>
    <property type="match status" value="1"/>
</dbReference>
<evidence type="ECO:0000256" key="2">
    <source>
        <dbReference type="ARBA" id="ARBA00009347"/>
    </source>
</evidence>
<evidence type="ECO:0000256" key="3">
    <source>
        <dbReference type="ARBA" id="ARBA00022630"/>
    </source>
</evidence>
<evidence type="ECO:0000256" key="4">
    <source>
        <dbReference type="ARBA" id="ARBA00022827"/>
    </source>
</evidence>
<keyword evidence="10" id="KW-1185">Reference proteome</keyword>
<evidence type="ECO:0000256" key="5">
    <source>
        <dbReference type="RuleBase" id="RU362125"/>
    </source>
</evidence>
<proteinExistence type="inferred from homology"/>
<dbReference type="SUPFAM" id="SSF47203">
    <property type="entry name" value="Acyl-CoA dehydrogenase C-terminal domain-like"/>
    <property type="match status" value="1"/>
</dbReference>
<comment type="cofactor">
    <cofactor evidence="1 5">
        <name>FAD</name>
        <dbReference type="ChEBI" id="CHEBI:57692"/>
    </cofactor>
</comment>
<dbReference type="Pfam" id="PF02771">
    <property type="entry name" value="Acyl-CoA_dh_N"/>
    <property type="match status" value="1"/>
</dbReference>
<dbReference type="Pfam" id="PF00441">
    <property type="entry name" value="Acyl-CoA_dh_1"/>
    <property type="match status" value="1"/>
</dbReference>
<evidence type="ECO:0000259" key="7">
    <source>
        <dbReference type="Pfam" id="PF02770"/>
    </source>
</evidence>
<protein>
    <submittedName>
        <fullName evidence="9">Acyl-CoA dehydrogenase family protein</fullName>
    </submittedName>
</protein>
<dbReference type="RefSeq" id="WP_315731332.1">
    <property type="nucleotide sequence ID" value="NZ_JAVYII010000001.1"/>
</dbReference>
<sequence>MNLDDDDVEAMVGAVRAFAGSELAPFAQERDEQKIFPVEALARAGGLGLGGLYVGEEHGGIGLPRRVAVRIFEELARGDVAVAAYISIHNMAAAMIDAYATEEVRAAWLPELTAMTRLASYCLTEPDAGSDAAAVRTSARREGDEYVLDGVKQFISGAGSTHAYVVMARTGGPGPRGMSAFLVPGESEGLSFGANERKMGWNAQPTRQVVLDGVRVPASHLLGEEGQGFAIAMRGLDGGRLNIAACSLGGASWAVERAVAHLRERVAFGRPLSEQQALQFRVADMETALEASRCLLERAAGALDAGSSDALKLCAMAKRFVTDECFDAANAALQLHGGYGYLAEYGVERVVRDLRVHQILEGTNEVMRVIISRAVLERAA</sequence>
<evidence type="ECO:0000313" key="10">
    <source>
        <dbReference type="Proteomes" id="UP001268542"/>
    </source>
</evidence>
<dbReference type="InterPro" id="IPR006089">
    <property type="entry name" value="Acyl-CoA_DH_CS"/>
</dbReference>
<dbReference type="Gene3D" id="2.40.110.10">
    <property type="entry name" value="Butyryl-CoA Dehydrogenase, subunit A, domain 2"/>
    <property type="match status" value="1"/>
</dbReference>
<reference evidence="9 10" key="1">
    <citation type="submission" date="2023-08" db="EMBL/GenBank/DDBJ databases">
        <title>Nocardioides seae sp. nov., a bacterium isolated from a soil.</title>
        <authorList>
            <person name="Wang X."/>
        </authorList>
    </citation>
    <scope>NUCLEOTIDE SEQUENCE [LARGE SCALE GENOMIC DNA]</scope>
    <source>
        <strain evidence="9 10">YZH12</strain>
    </source>
</reference>
<name>A0ABU3PSD9_9ACTN</name>
<dbReference type="Gene3D" id="1.20.140.10">
    <property type="entry name" value="Butyryl-CoA Dehydrogenase, subunit A, domain 3"/>
    <property type="match status" value="1"/>
</dbReference>
<evidence type="ECO:0000259" key="8">
    <source>
        <dbReference type="Pfam" id="PF02771"/>
    </source>
</evidence>